<organism evidence="2 3">
    <name type="scientific">Austropuccinia psidii MF-1</name>
    <dbReference type="NCBI Taxonomy" id="1389203"/>
    <lineage>
        <taxon>Eukaryota</taxon>
        <taxon>Fungi</taxon>
        <taxon>Dikarya</taxon>
        <taxon>Basidiomycota</taxon>
        <taxon>Pucciniomycotina</taxon>
        <taxon>Pucciniomycetes</taxon>
        <taxon>Pucciniales</taxon>
        <taxon>Sphaerophragmiaceae</taxon>
        <taxon>Austropuccinia</taxon>
    </lineage>
</organism>
<keyword evidence="3" id="KW-1185">Reference proteome</keyword>
<comment type="caution">
    <text evidence="2">The sequence shown here is derived from an EMBL/GenBank/DDBJ whole genome shotgun (WGS) entry which is preliminary data.</text>
</comment>
<dbReference type="EMBL" id="AVOT02014524">
    <property type="protein sequence ID" value="MBW0498033.1"/>
    <property type="molecule type" value="Genomic_DNA"/>
</dbReference>
<evidence type="ECO:0000313" key="2">
    <source>
        <dbReference type="EMBL" id="MBW0498033.1"/>
    </source>
</evidence>
<feature type="region of interest" description="Disordered" evidence="1">
    <location>
        <begin position="1"/>
        <end position="33"/>
    </location>
</feature>
<dbReference type="AlphaFoldDB" id="A0A9Q3DA30"/>
<sequence>MALAQSKPTKANILPWGQMKASPKSNTKHRANSNLRGTVGLKYSDEKKLLLSKLRIYLLVRSHTCSTKFLSSESLLEMSMSDKAPLAELVLQSSQHKIKPKTPSAQKAANIP</sequence>
<evidence type="ECO:0000256" key="1">
    <source>
        <dbReference type="SAM" id="MobiDB-lite"/>
    </source>
</evidence>
<accession>A0A9Q3DA30</accession>
<protein>
    <submittedName>
        <fullName evidence="2">Uncharacterized protein</fullName>
    </submittedName>
</protein>
<evidence type="ECO:0000313" key="3">
    <source>
        <dbReference type="Proteomes" id="UP000765509"/>
    </source>
</evidence>
<reference evidence="2" key="1">
    <citation type="submission" date="2021-03" db="EMBL/GenBank/DDBJ databases">
        <title>Draft genome sequence of rust myrtle Austropuccinia psidii MF-1, a brazilian biotype.</title>
        <authorList>
            <person name="Quecine M.C."/>
            <person name="Pachon D.M.R."/>
            <person name="Bonatelli M.L."/>
            <person name="Correr F.H."/>
            <person name="Franceschini L.M."/>
            <person name="Leite T.F."/>
            <person name="Margarido G.R.A."/>
            <person name="Almeida C.A."/>
            <person name="Ferrarezi J.A."/>
            <person name="Labate C.A."/>
        </authorList>
    </citation>
    <scope>NUCLEOTIDE SEQUENCE</scope>
    <source>
        <strain evidence="2">MF-1</strain>
    </source>
</reference>
<name>A0A9Q3DA30_9BASI</name>
<gene>
    <name evidence="2" type="ORF">O181_037748</name>
</gene>
<dbReference type="Proteomes" id="UP000765509">
    <property type="component" value="Unassembled WGS sequence"/>
</dbReference>
<proteinExistence type="predicted"/>